<name>A0A812IZQ9_SYMPI</name>
<evidence type="ECO:0000313" key="3">
    <source>
        <dbReference type="Proteomes" id="UP000649617"/>
    </source>
</evidence>
<feature type="non-terminal residue" evidence="2">
    <location>
        <position position="127"/>
    </location>
</feature>
<dbReference type="EMBL" id="CAJNIZ010001215">
    <property type="protein sequence ID" value="CAE7185373.1"/>
    <property type="molecule type" value="Genomic_DNA"/>
</dbReference>
<dbReference type="Gene3D" id="3.40.50.150">
    <property type="entry name" value="Vaccinia Virus protein VP39"/>
    <property type="match status" value="1"/>
</dbReference>
<dbReference type="InterPro" id="IPR029063">
    <property type="entry name" value="SAM-dependent_MTases_sf"/>
</dbReference>
<sequence>AYAAAIQRAAEELRRSKPTQALRALDLGSGSGLLGLLCWQTGYFEKVVFLEACPPLAEAARENIRRNGAERCCTVWEGHSPDILHDDSITKDISFDLCVSELLDAVLIGEGVLPSLRDAAAARSFSP</sequence>
<dbReference type="InterPro" id="IPR025799">
    <property type="entry name" value="Arg_MeTrfase"/>
</dbReference>
<comment type="caution">
    <text evidence="2">The sequence shown here is derived from an EMBL/GenBank/DDBJ whole genome shotgun (WGS) entry which is preliminary data.</text>
</comment>
<dbReference type="PANTHER" id="PTHR11006:SF4">
    <property type="entry name" value="PROTEIN ARGININE N-METHYLTRANSFERASE 7"/>
    <property type="match status" value="1"/>
</dbReference>
<dbReference type="OrthoDB" id="439826at2759"/>
<dbReference type="PANTHER" id="PTHR11006">
    <property type="entry name" value="PROTEIN ARGININE N-METHYLTRANSFERASE"/>
    <property type="match status" value="1"/>
</dbReference>
<dbReference type="GO" id="GO:0016274">
    <property type="term" value="F:protein-arginine N-methyltransferase activity"/>
    <property type="evidence" value="ECO:0007669"/>
    <property type="project" value="InterPro"/>
</dbReference>
<protein>
    <submittedName>
        <fullName evidence="2">Prmt7 protein</fullName>
    </submittedName>
</protein>
<keyword evidence="3" id="KW-1185">Reference proteome</keyword>
<organism evidence="2 3">
    <name type="scientific">Symbiodinium pilosum</name>
    <name type="common">Dinoflagellate</name>
    <dbReference type="NCBI Taxonomy" id="2952"/>
    <lineage>
        <taxon>Eukaryota</taxon>
        <taxon>Sar</taxon>
        <taxon>Alveolata</taxon>
        <taxon>Dinophyceae</taxon>
        <taxon>Suessiales</taxon>
        <taxon>Symbiodiniaceae</taxon>
        <taxon>Symbiodinium</taxon>
    </lineage>
</organism>
<proteinExistence type="predicted"/>
<evidence type="ECO:0000313" key="2">
    <source>
        <dbReference type="EMBL" id="CAE7185373.1"/>
    </source>
</evidence>
<dbReference type="Proteomes" id="UP000649617">
    <property type="component" value="Unassembled WGS sequence"/>
</dbReference>
<dbReference type="SUPFAM" id="SSF53335">
    <property type="entry name" value="S-adenosyl-L-methionine-dependent methyltransferases"/>
    <property type="match status" value="1"/>
</dbReference>
<keyword evidence="1" id="KW-0949">S-adenosyl-L-methionine</keyword>
<dbReference type="AlphaFoldDB" id="A0A812IZQ9"/>
<feature type="non-terminal residue" evidence="2">
    <location>
        <position position="1"/>
    </location>
</feature>
<gene>
    <name evidence="2" type="primary">Prmt7</name>
    <name evidence="2" type="ORF">SPIL2461_LOCUS1246</name>
</gene>
<evidence type="ECO:0000256" key="1">
    <source>
        <dbReference type="ARBA" id="ARBA00022691"/>
    </source>
</evidence>
<dbReference type="GO" id="GO:0042054">
    <property type="term" value="F:histone methyltransferase activity"/>
    <property type="evidence" value="ECO:0007669"/>
    <property type="project" value="TreeGrafter"/>
</dbReference>
<reference evidence="2" key="1">
    <citation type="submission" date="2021-02" db="EMBL/GenBank/DDBJ databases">
        <authorList>
            <person name="Dougan E. K."/>
            <person name="Rhodes N."/>
            <person name="Thang M."/>
            <person name="Chan C."/>
        </authorList>
    </citation>
    <scope>NUCLEOTIDE SEQUENCE</scope>
</reference>
<accession>A0A812IZQ9</accession>